<dbReference type="EMBL" id="CAFBMV010000001">
    <property type="protein sequence ID" value="CAB4913340.1"/>
    <property type="molecule type" value="Genomic_DNA"/>
</dbReference>
<reference evidence="2" key="1">
    <citation type="submission" date="2020-05" db="EMBL/GenBank/DDBJ databases">
        <authorList>
            <person name="Chiriac C."/>
            <person name="Salcher M."/>
            <person name="Ghai R."/>
            <person name="Kavagutti S V."/>
        </authorList>
    </citation>
    <scope>NUCLEOTIDE SEQUENCE</scope>
</reference>
<dbReference type="AlphaFoldDB" id="A0A6J6M9M6"/>
<accession>A0A6J6M9M6</accession>
<dbReference type="SUPFAM" id="SSF55961">
    <property type="entry name" value="Bet v1-like"/>
    <property type="match status" value="1"/>
</dbReference>
<gene>
    <name evidence="2" type="ORF">UFOPK2289_01112</name>
    <name evidence="3" type="ORF">UFOPK2822_00413</name>
    <name evidence="4" type="ORF">UFOPK3346_00275</name>
    <name evidence="5" type="ORF">UFOPK3670_00195</name>
    <name evidence="6" type="ORF">UFOPK4308_00302</name>
</gene>
<dbReference type="PANTHER" id="PTHR39683">
    <property type="entry name" value="CONSERVED PROTEIN TB16.3"/>
    <property type="match status" value="1"/>
</dbReference>
<feature type="domain" description="Coenzyme Q-binding protein COQ10 START" evidence="1">
    <location>
        <begin position="11"/>
        <end position="139"/>
    </location>
</feature>
<dbReference type="EMBL" id="CAFBQL010000002">
    <property type="protein sequence ID" value="CAB5054204.1"/>
    <property type="molecule type" value="Genomic_DNA"/>
</dbReference>
<dbReference type="EMBL" id="CAFBLE010000002">
    <property type="protein sequence ID" value="CAB4857564.1"/>
    <property type="molecule type" value="Genomic_DNA"/>
</dbReference>
<sequence length="145" mass="15852">MADISNAKITIEAPVARVQEILFDIGNYPLWSTSIKKAEVLSSDGQGRVSSAKLTIDAGALKDRVTLDYDWTNAPNRLEFSLADADLLTEMDGAYIIESDDEDTTTVTYELTVALSMPVPAMMRKKAEQSTIDLALEQLKAHAEA</sequence>
<name>A0A6J6M9M6_9ZZZZ</name>
<dbReference type="Gene3D" id="3.30.530.20">
    <property type="match status" value="1"/>
</dbReference>
<proteinExistence type="predicted"/>
<evidence type="ECO:0000313" key="4">
    <source>
        <dbReference type="EMBL" id="CAB4857564.1"/>
    </source>
</evidence>
<evidence type="ECO:0000313" key="3">
    <source>
        <dbReference type="EMBL" id="CAB4744523.1"/>
    </source>
</evidence>
<evidence type="ECO:0000313" key="6">
    <source>
        <dbReference type="EMBL" id="CAB5054204.1"/>
    </source>
</evidence>
<evidence type="ECO:0000259" key="1">
    <source>
        <dbReference type="Pfam" id="PF03364"/>
    </source>
</evidence>
<dbReference type="EMBL" id="CAEZZC010000004">
    <property type="protein sequence ID" value="CAB4744523.1"/>
    <property type="molecule type" value="Genomic_DNA"/>
</dbReference>
<dbReference type="PANTHER" id="PTHR39683:SF4">
    <property type="entry name" value="COENZYME Q-BINDING PROTEIN COQ10 START DOMAIN-CONTAINING PROTEIN"/>
    <property type="match status" value="1"/>
</dbReference>
<organism evidence="2">
    <name type="scientific">freshwater metagenome</name>
    <dbReference type="NCBI Taxonomy" id="449393"/>
    <lineage>
        <taxon>unclassified sequences</taxon>
        <taxon>metagenomes</taxon>
        <taxon>ecological metagenomes</taxon>
    </lineage>
</organism>
<dbReference type="InterPro" id="IPR005031">
    <property type="entry name" value="COQ10_START"/>
</dbReference>
<evidence type="ECO:0000313" key="5">
    <source>
        <dbReference type="EMBL" id="CAB4913340.1"/>
    </source>
</evidence>
<evidence type="ECO:0000313" key="2">
    <source>
        <dbReference type="EMBL" id="CAB4670562.1"/>
    </source>
</evidence>
<dbReference type="EMBL" id="CAEZWT010000036">
    <property type="protein sequence ID" value="CAB4670562.1"/>
    <property type="molecule type" value="Genomic_DNA"/>
</dbReference>
<protein>
    <submittedName>
        <fullName evidence="2">Unannotated protein</fullName>
    </submittedName>
</protein>
<dbReference type="Pfam" id="PF03364">
    <property type="entry name" value="Polyketide_cyc"/>
    <property type="match status" value="1"/>
</dbReference>
<dbReference type="InterPro" id="IPR023393">
    <property type="entry name" value="START-like_dom_sf"/>
</dbReference>